<proteinExistence type="predicted"/>
<evidence type="ECO:0000256" key="1">
    <source>
        <dbReference type="SAM" id="MobiDB-lite"/>
    </source>
</evidence>
<reference evidence="2 3" key="1">
    <citation type="journal article" date="2018" name="PLoS Genet.">
        <title>Population sequencing reveals clonal diversity and ancestral inbreeding in the grapevine cultivar Chardonnay.</title>
        <authorList>
            <person name="Roach M.J."/>
            <person name="Johnson D.L."/>
            <person name="Bohlmann J."/>
            <person name="van Vuuren H.J."/>
            <person name="Jones S.J."/>
            <person name="Pretorius I.S."/>
            <person name="Schmidt S.A."/>
            <person name="Borneman A.R."/>
        </authorList>
    </citation>
    <scope>NUCLEOTIDE SEQUENCE [LARGE SCALE GENOMIC DNA]</scope>
    <source>
        <strain evidence="3">cv. Chardonnay</strain>
        <tissue evidence="2">Leaf</tissue>
    </source>
</reference>
<feature type="compositionally biased region" description="Acidic residues" evidence="1">
    <location>
        <begin position="1"/>
        <end position="10"/>
    </location>
</feature>
<protein>
    <submittedName>
        <fullName evidence="2">Dihydroxy-acid dehydratase, chloroplastic</fullName>
    </submittedName>
</protein>
<dbReference type="EMBL" id="QGNW01002258">
    <property type="protein sequence ID" value="RVW21962.1"/>
    <property type="molecule type" value="Genomic_DNA"/>
</dbReference>
<organism evidence="2 3">
    <name type="scientific">Vitis vinifera</name>
    <name type="common">Grape</name>
    <dbReference type="NCBI Taxonomy" id="29760"/>
    <lineage>
        <taxon>Eukaryota</taxon>
        <taxon>Viridiplantae</taxon>
        <taxon>Streptophyta</taxon>
        <taxon>Embryophyta</taxon>
        <taxon>Tracheophyta</taxon>
        <taxon>Spermatophyta</taxon>
        <taxon>Magnoliopsida</taxon>
        <taxon>eudicotyledons</taxon>
        <taxon>Gunneridae</taxon>
        <taxon>Pentapetalae</taxon>
        <taxon>rosids</taxon>
        <taxon>Vitales</taxon>
        <taxon>Vitaceae</taxon>
        <taxon>Viteae</taxon>
        <taxon>Vitis</taxon>
    </lineage>
</organism>
<gene>
    <name evidence="2" type="primary">DHAD_2</name>
    <name evidence="2" type="ORF">CK203_107767</name>
</gene>
<evidence type="ECO:0000313" key="3">
    <source>
        <dbReference type="Proteomes" id="UP000288805"/>
    </source>
</evidence>
<name>A0A438CFI0_VITVI</name>
<dbReference type="PANTHER" id="PTHR21000:SF5">
    <property type="entry name" value="DIHYDROXY-ACID DEHYDRATASE, MITOCHONDRIAL"/>
    <property type="match status" value="1"/>
</dbReference>
<feature type="region of interest" description="Disordered" evidence="1">
    <location>
        <begin position="1"/>
        <end position="20"/>
    </location>
</feature>
<dbReference type="SUPFAM" id="SSF52016">
    <property type="entry name" value="LeuD/IlvD-like"/>
    <property type="match status" value="1"/>
</dbReference>
<evidence type="ECO:0000313" key="2">
    <source>
        <dbReference type="EMBL" id="RVW21962.1"/>
    </source>
</evidence>
<accession>A0A438CFI0</accession>
<sequence length="47" mass="5463">MDVQLTDEEMNERRKKWSPPPYKANQGVLYKYIKNVKSASDGCVTDE</sequence>
<dbReference type="OrthoDB" id="3851628at2759"/>
<comment type="caution">
    <text evidence="2">The sequence shown here is derived from an EMBL/GenBank/DDBJ whole genome shotgun (WGS) entry which is preliminary data.</text>
</comment>
<dbReference type="Proteomes" id="UP000288805">
    <property type="component" value="Unassembled WGS sequence"/>
</dbReference>
<dbReference type="PANTHER" id="PTHR21000">
    <property type="entry name" value="DIHYDROXY-ACID DEHYDRATASE DAD"/>
    <property type="match status" value="1"/>
</dbReference>
<dbReference type="AlphaFoldDB" id="A0A438CFI0"/>
<dbReference type="InterPro" id="IPR050165">
    <property type="entry name" value="DHAD_IlvD/Edd"/>
</dbReference>